<evidence type="ECO:0000313" key="1">
    <source>
        <dbReference type="EMBL" id="VGM96259.1"/>
    </source>
</evidence>
<dbReference type="EMBL" id="CAAHDN010000018">
    <property type="protein sequence ID" value="VGM96259.1"/>
    <property type="molecule type" value="Genomic_DNA"/>
</dbReference>
<organism evidence="1">
    <name type="scientific">uncultured Avibacterium sp</name>
    <dbReference type="NCBI Taxonomy" id="1936169"/>
    <lineage>
        <taxon>Bacteria</taxon>
        <taxon>Pseudomonadati</taxon>
        <taxon>Pseudomonadota</taxon>
        <taxon>Gammaproteobacteria</taxon>
        <taxon>Pasteurellales</taxon>
        <taxon>Pasteurellaceae</taxon>
        <taxon>Avibacterium</taxon>
        <taxon>environmental samples</taxon>
    </lineage>
</organism>
<accession>A0A486XDE5</accession>
<proteinExistence type="predicted"/>
<sequence>MIITMEDMRRVNYCASGVEAFFKREGLDFDDFLQNGIDSTRFLATGSVLARRCVTEARKAKKSEMK</sequence>
<dbReference type="AlphaFoldDB" id="A0A486XDE5"/>
<reference evidence="1" key="1">
    <citation type="submission" date="2019-03" db="EMBL/GenBank/DDBJ databases">
        <authorList>
            <consortium name="Pathogen Informatics"/>
        </authorList>
    </citation>
    <scope>NUCLEOTIDE SEQUENCE</scope>
    <source>
        <strain evidence="1">Unknown</strain>
    </source>
</reference>
<name>A0A486XDE5_9PAST</name>
<gene>
    <name evidence="1" type="ORF">NCTC4101_01674</name>
</gene>
<protein>
    <submittedName>
        <fullName evidence="1">Uncharacterized protein</fullName>
    </submittedName>
</protein>